<proteinExistence type="predicted"/>
<feature type="compositionally biased region" description="Pro residues" evidence="1">
    <location>
        <begin position="122"/>
        <end position="134"/>
    </location>
</feature>
<dbReference type="RefSeq" id="WP_151643338.1">
    <property type="nucleotide sequence ID" value="NZ_CP044543.1"/>
</dbReference>
<dbReference type="AlphaFoldDB" id="A0A5P6P2E4"/>
<sequence>MSIESPPSWPVVEPPPFLPAPRRRWPFALFVAVVLALAGAGAAYTWLNPGLFIPSAGREAAEADAGANDSAVMTELLAAQQKTADDLAAIDRTIANQQEQLKAIVSQLAELSSKIDALKSPAPQPPVAPSPFPGPTVARPSASVPPVAPVPAARVVPKQKKPPRAATPTGPISVGGAPLPPTPDATVR</sequence>
<reference evidence="4" key="1">
    <citation type="submission" date="2019-10" db="EMBL/GenBank/DDBJ databases">
        <title>Complete Genome Sequence of Bradyrhizobium betae type strain PL7HG1T.</title>
        <authorList>
            <person name="Bromfield E.S.P."/>
            <person name="Cloutier S."/>
        </authorList>
    </citation>
    <scope>NUCLEOTIDE SEQUENCE [LARGE SCALE GENOMIC DNA]</scope>
    <source>
        <strain evidence="4">PL7HG1</strain>
    </source>
</reference>
<evidence type="ECO:0000256" key="1">
    <source>
        <dbReference type="SAM" id="MobiDB-lite"/>
    </source>
</evidence>
<feature type="compositionally biased region" description="Low complexity" evidence="1">
    <location>
        <begin position="135"/>
        <end position="156"/>
    </location>
</feature>
<organism evidence="3 4">
    <name type="scientific">Bradyrhizobium betae</name>
    <dbReference type="NCBI Taxonomy" id="244734"/>
    <lineage>
        <taxon>Bacteria</taxon>
        <taxon>Pseudomonadati</taxon>
        <taxon>Pseudomonadota</taxon>
        <taxon>Alphaproteobacteria</taxon>
        <taxon>Hyphomicrobiales</taxon>
        <taxon>Nitrobacteraceae</taxon>
        <taxon>Bradyrhizobium</taxon>
    </lineage>
</organism>
<feature type="transmembrane region" description="Helical" evidence="2">
    <location>
        <begin position="25"/>
        <end position="47"/>
    </location>
</feature>
<keyword evidence="2" id="KW-0472">Membrane</keyword>
<dbReference type="Proteomes" id="UP000325641">
    <property type="component" value="Chromosome"/>
</dbReference>
<dbReference type="EMBL" id="CP044543">
    <property type="protein sequence ID" value="QFI72248.1"/>
    <property type="molecule type" value="Genomic_DNA"/>
</dbReference>
<accession>A0A5P6P2E4</accession>
<evidence type="ECO:0000313" key="3">
    <source>
        <dbReference type="EMBL" id="QFI72248.1"/>
    </source>
</evidence>
<evidence type="ECO:0000256" key="2">
    <source>
        <dbReference type="SAM" id="Phobius"/>
    </source>
</evidence>
<gene>
    <name evidence="3" type="ORF">F8237_07530</name>
</gene>
<dbReference type="OrthoDB" id="8235008at2"/>
<feature type="region of interest" description="Disordered" evidence="1">
    <location>
        <begin position="119"/>
        <end position="188"/>
    </location>
</feature>
<feature type="compositionally biased region" description="Pro residues" evidence="1">
    <location>
        <begin position="178"/>
        <end position="188"/>
    </location>
</feature>
<dbReference type="KEGG" id="bbet:F8237_07530"/>
<keyword evidence="2" id="KW-1133">Transmembrane helix</keyword>
<evidence type="ECO:0000313" key="4">
    <source>
        <dbReference type="Proteomes" id="UP000325641"/>
    </source>
</evidence>
<keyword evidence="2" id="KW-0812">Transmembrane</keyword>
<protein>
    <submittedName>
        <fullName evidence="3">SlyX family protein</fullName>
    </submittedName>
</protein>
<name>A0A5P6P2E4_9BRAD</name>